<dbReference type="FunFam" id="1.10.10.10:FF:000001">
    <property type="entry name" value="LysR family transcriptional regulator"/>
    <property type="match status" value="1"/>
</dbReference>
<evidence type="ECO:0000313" key="7">
    <source>
        <dbReference type="Proteomes" id="UP000260680"/>
    </source>
</evidence>
<reference evidence="6 7" key="1">
    <citation type="submission" date="2018-07" db="EMBL/GenBank/DDBJ databases">
        <title>New species, Clostridium PI-S10-A1B.</title>
        <authorList>
            <person name="Krishna G."/>
            <person name="Summeta K."/>
            <person name="Shikha S."/>
            <person name="Prabhu P.B."/>
            <person name="Suresh K."/>
        </authorList>
    </citation>
    <scope>NUCLEOTIDE SEQUENCE [LARGE SCALE GENOMIC DNA]</scope>
    <source>
        <strain evidence="6 7">PI-S10-A1B</strain>
    </source>
</reference>
<evidence type="ECO:0000256" key="1">
    <source>
        <dbReference type="ARBA" id="ARBA00009437"/>
    </source>
</evidence>
<dbReference type="Gene3D" id="3.40.190.10">
    <property type="entry name" value="Periplasmic binding protein-like II"/>
    <property type="match status" value="2"/>
</dbReference>
<evidence type="ECO:0000256" key="2">
    <source>
        <dbReference type="ARBA" id="ARBA00023015"/>
    </source>
</evidence>
<dbReference type="OrthoDB" id="108771at2"/>
<evidence type="ECO:0000313" key="6">
    <source>
        <dbReference type="EMBL" id="RFZ78593.1"/>
    </source>
</evidence>
<name>A0A3E2NC95_9FIRM</name>
<organism evidence="6 7">
    <name type="scientific">Lacrimispora amygdalina</name>
    <dbReference type="NCBI Taxonomy" id="253257"/>
    <lineage>
        <taxon>Bacteria</taxon>
        <taxon>Bacillati</taxon>
        <taxon>Bacillota</taxon>
        <taxon>Clostridia</taxon>
        <taxon>Lachnospirales</taxon>
        <taxon>Lachnospiraceae</taxon>
        <taxon>Lacrimispora</taxon>
    </lineage>
</organism>
<dbReference type="GO" id="GO:0003700">
    <property type="term" value="F:DNA-binding transcription factor activity"/>
    <property type="evidence" value="ECO:0007669"/>
    <property type="project" value="InterPro"/>
</dbReference>
<comment type="similarity">
    <text evidence="1">Belongs to the LysR transcriptional regulatory family.</text>
</comment>
<dbReference type="InterPro" id="IPR036388">
    <property type="entry name" value="WH-like_DNA-bd_sf"/>
</dbReference>
<dbReference type="PROSITE" id="PS50931">
    <property type="entry name" value="HTH_LYSR"/>
    <property type="match status" value="1"/>
</dbReference>
<dbReference type="Gene3D" id="1.10.10.10">
    <property type="entry name" value="Winged helix-like DNA-binding domain superfamily/Winged helix DNA-binding domain"/>
    <property type="match status" value="1"/>
</dbReference>
<dbReference type="GO" id="GO:0003677">
    <property type="term" value="F:DNA binding"/>
    <property type="evidence" value="ECO:0007669"/>
    <property type="project" value="UniProtKB-KW"/>
</dbReference>
<dbReference type="AlphaFoldDB" id="A0A3E2NC95"/>
<dbReference type="InterPro" id="IPR005119">
    <property type="entry name" value="LysR_subst-bd"/>
</dbReference>
<protein>
    <submittedName>
        <fullName evidence="6">LysR family transcriptional regulator</fullName>
    </submittedName>
</protein>
<dbReference type="RefSeq" id="WP_117417255.1">
    <property type="nucleotide sequence ID" value="NZ_QOHO01000032.1"/>
</dbReference>
<dbReference type="GO" id="GO:0032993">
    <property type="term" value="C:protein-DNA complex"/>
    <property type="evidence" value="ECO:0007669"/>
    <property type="project" value="TreeGrafter"/>
</dbReference>
<comment type="caution">
    <text evidence="6">The sequence shown here is derived from an EMBL/GenBank/DDBJ whole genome shotgun (WGS) entry which is preliminary data.</text>
</comment>
<keyword evidence="4" id="KW-0804">Transcription</keyword>
<feature type="domain" description="HTH lysR-type" evidence="5">
    <location>
        <begin position="1"/>
        <end position="58"/>
    </location>
</feature>
<dbReference type="InterPro" id="IPR036390">
    <property type="entry name" value="WH_DNA-bd_sf"/>
</dbReference>
<keyword evidence="3" id="KW-0238">DNA-binding</keyword>
<dbReference type="InterPro" id="IPR000847">
    <property type="entry name" value="LysR_HTH_N"/>
</dbReference>
<dbReference type="PRINTS" id="PR00039">
    <property type="entry name" value="HTHLYSR"/>
</dbReference>
<proteinExistence type="inferred from homology"/>
<gene>
    <name evidence="6" type="ORF">DS742_12010</name>
</gene>
<dbReference type="CDD" id="cd05466">
    <property type="entry name" value="PBP2_LTTR_substrate"/>
    <property type="match status" value="1"/>
</dbReference>
<dbReference type="Proteomes" id="UP000260680">
    <property type="component" value="Unassembled WGS sequence"/>
</dbReference>
<sequence length="294" mass="34056">MDFKKLRYFSEVARLKSFSKAAKVLYVSQTAVSQQIAAMEAELGVELFYRDKKNVRLTLPGEVFLQDSKRILKLYENAVIKTREVSSGSEGMIKIGFFSMFDRDVIAPVLFSFHQGFPKVKLSIVQCNYEDMKLNILNGTIDIGFYFKMESEEIEELKVYQTYPRLCVNRNHRLSGKTVIQPEDLKAEQVISYIKNKEQSDYYKAHHNTDNPGLSIDNSILVENMDDAVMLVSMNAGISFLPEITNFINHDQVVFIRQDVEKVPFNVNAYWSKENTNPVLYRFLNEIKKKYSLF</sequence>
<dbReference type="Pfam" id="PF00126">
    <property type="entry name" value="HTH_1"/>
    <property type="match status" value="1"/>
</dbReference>
<evidence type="ECO:0000256" key="3">
    <source>
        <dbReference type="ARBA" id="ARBA00023125"/>
    </source>
</evidence>
<dbReference type="Pfam" id="PF03466">
    <property type="entry name" value="LysR_substrate"/>
    <property type="match status" value="1"/>
</dbReference>
<accession>A0A3E2NC95</accession>
<evidence type="ECO:0000259" key="5">
    <source>
        <dbReference type="PROSITE" id="PS50931"/>
    </source>
</evidence>
<dbReference type="PANTHER" id="PTHR30346">
    <property type="entry name" value="TRANSCRIPTIONAL DUAL REGULATOR HCAR-RELATED"/>
    <property type="match status" value="1"/>
</dbReference>
<dbReference type="SUPFAM" id="SSF46785">
    <property type="entry name" value="Winged helix' DNA-binding domain"/>
    <property type="match status" value="1"/>
</dbReference>
<keyword evidence="2" id="KW-0805">Transcription regulation</keyword>
<dbReference type="EMBL" id="QOHO01000032">
    <property type="protein sequence ID" value="RFZ78593.1"/>
    <property type="molecule type" value="Genomic_DNA"/>
</dbReference>
<dbReference type="PANTHER" id="PTHR30346:SF0">
    <property type="entry name" value="HCA OPERON TRANSCRIPTIONAL ACTIVATOR HCAR"/>
    <property type="match status" value="1"/>
</dbReference>
<evidence type="ECO:0000256" key="4">
    <source>
        <dbReference type="ARBA" id="ARBA00023163"/>
    </source>
</evidence>
<dbReference type="SUPFAM" id="SSF53850">
    <property type="entry name" value="Periplasmic binding protein-like II"/>
    <property type="match status" value="1"/>
</dbReference>